<dbReference type="PROSITE" id="PS50850">
    <property type="entry name" value="MFS"/>
    <property type="match status" value="1"/>
</dbReference>
<dbReference type="SUPFAM" id="SSF103473">
    <property type="entry name" value="MFS general substrate transporter"/>
    <property type="match status" value="1"/>
</dbReference>
<feature type="transmembrane region" description="Helical" evidence="3">
    <location>
        <begin position="412"/>
        <end position="437"/>
    </location>
</feature>
<dbReference type="EMBL" id="JAEUBG010000347">
    <property type="protein sequence ID" value="KAH3688421.1"/>
    <property type="molecule type" value="Genomic_DNA"/>
</dbReference>
<feature type="transmembrane region" description="Helical" evidence="3">
    <location>
        <begin position="236"/>
        <end position="256"/>
    </location>
</feature>
<feature type="transmembrane region" description="Helical" evidence="3">
    <location>
        <begin position="268"/>
        <end position="288"/>
    </location>
</feature>
<evidence type="ECO:0000256" key="1">
    <source>
        <dbReference type="ARBA" id="ARBA00004141"/>
    </source>
</evidence>
<feature type="transmembrane region" description="Helical" evidence="3">
    <location>
        <begin position="387"/>
        <end position="406"/>
    </location>
</feature>
<proteinExistence type="inferred from homology"/>
<evidence type="ECO:0000256" key="3">
    <source>
        <dbReference type="SAM" id="Phobius"/>
    </source>
</evidence>
<dbReference type="CDD" id="cd17352">
    <property type="entry name" value="MFS_MCT_SLC16"/>
    <property type="match status" value="1"/>
</dbReference>
<comment type="caution">
    <text evidence="5">The sequence shown here is derived from an EMBL/GenBank/DDBJ whole genome shotgun (WGS) entry which is preliminary data.</text>
</comment>
<dbReference type="InterPro" id="IPR011701">
    <property type="entry name" value="MFS"/>
</dbReference>
<dbReference type="OrthoDB" id="6509908at2759"/>
<dbReference type="GO" id="GO:0032218">
    <property type="term" value="P:riboflavin transport"/>
    <property type="evidence" value="ECO:0007669"/>
    <property type="project" value="TreeGrafter"/>
</dbReference>
<reference evidence="5" key="2">
    <citation type="submission" date="2021-01" db="EMBL/GenBank/DDBJ databases">
        <authorList>
            <person name="Schikora-Tamarit M.A."/>
        </authorList>
    </citation>
    <scope>NUCLEOTIDE SEQUENCE</scope>
    <source>
        <strain evidence="5">CBS2887</strain>
    </source>
</reference>
<dbReference type="Gene3D" id="1.20.1250.20">
    <property type="entry name" value="MFS general substrate transporter like domains"/>
    <property type="match status" value="2"/>
</dbReference>
<dbReference type="Proteomes" id="UP000774326">
    <property type="component" value="Unassembled WGS sequence"/>
</dbReference>
<evidence type="ECO:0000313" key="5">
    <source>
        <dbReference type="EMBL" id="KAH3688421.1"/>
    </source>
</evidence>
<keyword evidence="3" id="KW-0472">Membrane</keyword>
<dbReference type="Pfam" id="PF07690">
    <property type="entry name" value="MFS_1"/>
    <property type="match status" value="1"/>
</dbReference>
<feature type="transmembrane region" description="Helical" evidence="3">
    <location>
        <begin position="149"/>
        <end position="168"/>
    </location>
</feature>
<feature type="transmembrane region" description="Helical" evidence="3">
    <location>
        <begin position="483"/>
        <end position="504"/>
    </location>
</feature>
<keyword evidence="6" id="KW-1185">Reference proteome</keyword>
<feature type="transmembrane region" description="Helical" evidence="3">
    <location>
        <begin position="180"/>
        <end position="196"/>
    </location>
</feature>
<protein>
    <recommendedName>
        <fullName evidence="4">Major facilitator superfamily (MFS) profile domain-containing protein</fullName>
    </recommendedName>
</protein>
<evidence type="ECO:0000259" key="4">
    <source>
        <dbReference type="PROSITE" id="PS50850"/>
    </source>
</evidence>
<dbReference type="AlphaFoldDB" id="A0A9P8QDG4"/>
<feature type="transmembrane region" description="Helical" evidence="3">
    <location>
        <begin position="112"/>
        <end position="137"/>
    </location>
</feature>
<feature type="transmembrane region" description="Helical" evidence="3">
    <location>
        <begin position="202"/>
        <end position="224"/>
    </location>
</feature>
<organism evidence="5 6">
    <name type="scientific">Wickerhamomyces pijperi</name>
    <name type="common">Yeast</name>
    <name type="synonym">Pichia pijperi</name>
    <dbReference type="NCBI Taxonomy" id="599730"/>
    <lineage>
        <taxon>Eukaryota</taxon>
        <taxon>Fungi</taxon>
        <taxon>Dikarya</taxon>
        <taxon>Ascomycota</taxon>
        <taxon>Saccharomycotina</taxon>
        <taxon>Saccharomycetes</taxon>
        <taxon>Phaffomycetales</taxon>
        <taxon>Wickerhamomycetaceae</taxon>
        <taxon>Wickerhamomyces</taxon>
    </lineage>
</organism>
<keyword evidence="3" id="KW-1133">Transmembrane helix</keyword>
<feature type="transmembrane region" description="Helical" evidence="3">
    <location>
        <begin position="449"/>
        <end position="471"/>
    </location>
</feature>
<keyword evidence="3" id="KW-0812">Transmembrane</keyword>
<evidence type="ECO:0000313" key="6">
    <source>
        <dbReference type="Proteomes" id="UP000774326"/>
    </source>
</evidence>
<dbReference type="GO" id="GO:0016020">
    <property type="term" value="C:membrane"/>
    <property type="evidence" value="ECO:0007669"/>
    <property type="project" value="UniProtKB-SubCell"/>
</dbReference>
<dbReference type="GO" id="GO:0022857">
    <property type="term" value="F:transmembrane transporter activity"/>
    <property type="evidence" value="ECO:0007669"/>
    <property type="project" value="InterPro"/>
</dbReference>
<name>A0A9P8QDG4_WICPI</name>
<feature type="transmembrane region" description="Helical" evidence="3">
    <location>
        <begin position="356"/>
        <end position="375"/>
    </location>
</feature>
<reference evidence="5" key="1">
    <citation type="journal article" date="2021" name="Open Biol.">
        <title>Shared evolutionary footprints suggest mitochondrial oxidative damage underlies multiple complex I losses in fungi.</title>
        <authorList>
            <person name="Schikora-Tamarit M.A."/>
            <person name="Marcet-Houben M."/>
            <person name="Nosek J."/>
            <person name="Gabaldon T."/>
        </authorList>
    </citation>
    <scope>NUCLEOTIDE SEQUENCE</scope>
    <source>
        <strain evidence="5">CBS2887</strain>
    </source>
</reference>
<feature type="transmembrane region" description="Helical" evidence="3">
    <location>
        <begin position="322"/>
        <end position="344"/>
    </location>
</feature>
<dbReference type="PANTHER" id="PTHR11360:SF177">
    <property type="entry name" value="RIBOFLAVIN TRANSPORTER MCH5"/>
    <property type="match status" value="1"/>
</dbReference>
<dbReference type="InterPro" id="IPR020846">
    <property type="entry name" value="MFS_dom"/>
</dbReference>
<comment type="similarity">
    <text evidence="2">Belongs to the major facilitator superfamily. Monocarboxylate porter (TC 2.A.1.13) family.</text>
</comment>
<dbReference type="InterPro" id="IPR050327">
    <property type="entry name" value="Proton-linked_MCT"/>
</dbReference>
<evidence type="ECO:0000256" key="2">
    <source>
        <dbReference type="ARBA" id="ARBA00006727"/>
    </source>
</evidence>
<accession>A0A9P8QDG4</accession>
<sequence>MNRSMNTSTQYLDTSKTIVDENATESYFELQNRSNTSNNNEEDITSKVPTKKSVREIINEQENELIFENSRNSAETVLDEEAAMQTNSEKKETMLAEEDLDFPEGGLKAYGVVLGSFFGLTSAYGLLNISGVIQTYISENQLSGVKESTISWIFSINMFITFITCVFSGTYFDRNGATKPIVLGGLLTVAGLFATANCTKVWHFILGFSIVTGLGLGLAASPLIGAISHYFNKRRGLMNSLSSTGGSIGGIAFPFMLRKLYAEVGFEWAMRIFAFVHLACYCVAVALVHERLPHVTNKGTWVNRARTYMTCIDFKGLRDKKFFFCVLGCVFAECSALSVATYFASYSRAHGFSLSGAYLLISLGHVGGIPGRWITGYYSDIIGRFNVMILTAFVYGIFSMVILLPFADKHRFVLYIYTVFWGFSTGSVFSLLAVCCGQVSRTEEFGRRYGTMYCIVACGTLVWIPICGAIIGEQSLTDYRNYIIFSSLTSVASGICYMISKFFCVGAHPLTKF</sequence>
<gene>
    <name evidence="5" type="ORF">WICPIJ_000560</name>
</gene>
<feature type="domain" description="Major facilitator superfamily (MFS) profile" evidence="4">
    <location>
        <begin position="111"/>
        <end position="504"/>
    </location>
</feature>
<dbReference type="PANTHER" id="PTHR11360">
    <property type="entry name" value="MONOCARBOXYLATE TRANSPORTER"/>
    <property type="match status" value="1"/>
</dbReference>
<dbReference type="InterPro" id="IPR036259">
    <property type="entry name" value="MFS_trans_sf"/>
</dbReference>
<comment type="subcellular location">
    <subcellularLocation>
        <location evidence="1">Membrane</location>
        <topology evidence="1">Multi-pass membrane protein</topology>
    </subcellularLocation>
</comment>